<reference evidence="2 3" key="1">
    <citation type="submission" date="2019-08" db="EMBL/GenBank/DDBJ databases">
        <title>Archaea genome.</title>
        <authorList>
            <person name="Kajale S."/>
            <person name="Shouche Y."/>
            <person name="Deshpande N."/>
            <person name="Sharma A."/>
        </authorList>
    </citation>
    <scope>NUCLEOTIDE SEQUENCE [LARGE SCALE GENOMIC DNA]</scope>
    <source>
        <strain evidence="2 3">ESP3B_9</strain>
    </source>
</reference>
<comment type="caution">
    <text evidence="2">The sequence shown here is derived from an EMBL/GenBank/DDBJ whole genome shotgun (WGS) entry which is preliminary data.</text>
</comment>
<keyword evidence="1" id="KW-0812">Transmembrane</keyword>
<dbReference type="Proteomes" id="UP000324104">
    <property type="component" value="Unassembled WGS sequence"/>
</dbReference>
<evidence type="ECO:0000256" key="1">
    <source>
        <dbReference type="SAM" id="Phobius"/>
    </source>
</evidence>
<evidence type="ECO:0000313" key="2">
    <source>
        <dbReference type="EMBL" id="TYT63364.1"/>
    </source>
</evidence>
<feature type="transmembrane region" description="Helical" evidence="1">
    <location>
        <begin position="12"/>
        <end position="31"/>
    </location>
</feature>
<dbReference type="RefSeq" id="WP_149080340.1">
    <property type="nucleotide sequence ID" value="NZ_VTAW01000003.1"/>
</dbReference>
<keyword evidence="1" id="KW-0472">Membrane</keyword>
<protein>
    <submittedName>
        <fullName evidence="2">Uncharacterized protein</fullName>
    </submittedName>
</protein>
<dbReference type="AlphaFoldDB" id="A0A5D5AQM8"/>
<gene>
    <name evidence="2" type="ORF">FYC77_04645</name>
</gene>
<accession>A0A5D5AQM8</accession>
<dbReference type="EMBL" id="VTAW01000003">
    <property type="protein sequence ID" value="TYT63364.1"/>
    <property type="molecule type" value="Genomic_DNA"/>
</dbReference>
<feature type="transmembrane region" description="Helical" evidence="1">
    <location>
        <begin position="51"/>
        <end position="71"/>
    </location>
</feature>
<keyword evidence="3" id="KW-1185">Reference proteome</keyword>
<proteinExistence type="predicted"/>
<keyword evidence="1" id="KW-1133">Transmembrane helix</keyword>
<organism evidence="2 3">
    <name type="scientific">Natrialba swarupiae</name>
    <dbReference type="NCBI Taxonomy" id="2448032"/>
    <lineage>
        <taxon>Archaea</taxon>
        <taxon>Methanobacteriati</taxon>
        <taxon>Methanobacteriota</taxon>
        <taxon>Stenosarchaea group</taxon>
        <taxon>Halobacteria</taxon>
        <taxon>Halobacteriales</taxon>
        <taxon>Natrialbaceae</taxon>
        <taxon>Natrialba</taxon>
    </lineage>
</organism>
<evidence type="ECO:0000313" key="3">
    <source>
        <dbReference type="Proteomes" id="UP000324104"/>
    </source>
</evidence>
<sequence length="88" mass="9762">MIDTYMDRLEHPYLFTLVPVAGLLFVLGVIVDLTGVAGPRYTDFVAGFLGLYAVVALIICALGYAALYSISFTTEALRQWRIDRSELD</sequence>
<name>A0A5D5AQM8_9EURY</name>